<dbReference type="Gene3D" id="1.10.10.60">
    <property type="entry name" value="Homeodomain-like"/>
    <property type="match status" value="1"/>
</dbReference>
<dbReference type="GO" id="GO:0005829">
    <property type="term" value="C:cytosol"/>
    <property type="evidence" value="ECO:0007669"/>
    <property type="project" value="TreeGrafter"/>
</dbReference>
<dbReference type="SMART" id="SM00342">
    <property type="entry name" value="HTH_ARAC"/>
    <property type="match status" value="1"/>
</dbReference>
<dbReference type="InterPro" id="IPR009057">
    <property type="entry name" value="Homeodomain-like_sf"/>
</dbReference>
<keyword evidence="6" id="KW-1185">Reference proteome</keyword>
<dbReference type="GO" id="GO:0003700">
    <property type="term" value="F:DNA-binding transcription factor activity"/>
    <property type="evidence" value="ECO:0007669"/>
    <property type="project" value="InterPro"/>
</dbReference>
<sequence>MVATHEHMTLNATHSTLLIKSGYARVLVELFRESYQDPHHLIEQSGLPHDLFDLDQEFVPQEPVKKLIYLLANQLDTQSFGHLLRTAIREKVIPRLIGEFVHCKDIREALEHSREVYQFDAVGVDVGVERSHGRTWYWCNRQYNGGSMYLWAEIWTVIYMIELIRALTSSEWTPKQIKLQASDESIAKAIVGGSVQYFVGSQRIEWLIDESILCQKPNISIDSKQGEQALVAWHGNFTDRVFTALLPYVKEQNLNLDQAAKLLKLSARTLQRKLNDERTSFRHIKDNLVFTVAIEMMEEGHSLTHISSQLGFADLAHFSRSFKRICGLTPKVYRNTILSLND</sequence>
<dbReference type="Proteomes" id="UP000236721">
    <property type="component" value="Unassembled WGS sequence"/>
</dbReference>
<dbReference type="InterPro" id="IPR018060">
    <property type="entry name" value="HTH_AraC"/>
</dbReference>
<keyword evidence="3" id="KW-0804">Transcription</keyword>
<accession>A0A1H5WBU2</accession>
<evidence type="ECO:0000313" key="5">
    <source>
        <dbReference type="EMBL" id="SEF96267.1"/>
    </source>
</evidence>
<dbReference type="SUPFAM" id="SSF46689">
    <property type="entry name" value="Homeodomain-like"/>
    <property type="match status" value="1"/>
</dbReference>
<evidence type="ECO:0000256" key="2">
    <source>
        <dbReference type="ARBA" id="ARBA00023125"/>
    </source>
</evidence>
<dbReference type="PROSITE" id="PS01124">
    <property type="entry name" value="HTH_ARAC_FAMILY_2"/>
    <property type="match status" value="1"/>
</dbReference>
<evidence type="ECO:0000256" key="1">
    <source>
        <dbReference type="ARBA" id="ARBA00023015"/>
    </source>
</evidence>
<keyword evidence="2 5" id="KW-0238">DNA-binding</keyword>
<dbReference type="PANTHER" id="PTHR47894">
    <property type="entry name" value="HTH-TYPE TRANSCRIPTIONAL REGULATOR GADX"/>
    <property type="match status" value="1"/>
</dbReference>
<name>A0A1H5WBU2_9VIBR</name>
<dbReference type="PRINTS" id="PR00032">
    <property type="entry name" value="HTHARAC"/>
</dbReference>
<evidence type="ECO:0000313" key="6">
    <source>
        <dbReference type="Proteomes" id="UP000236721"/>
    </source>
</evidence>
<dbReference type="PANTHER" id="PTHR47894:SF1">
    <property type="entry name" value="HTH-TYPE TRANSCRIPTIONAL REGULATOR VQSM"/>
    <property type="match status" value="1"/>
</dbReference>
<reference evidence="6" key="1">
    <citation type="submission" date="2016-10" db="EMBL/GenBank/DDBJ databases">
        <authorList>
            <person name="Varghese N."/>
            <person name="Submissions S."/>
        </authorList>
    </citation>
    <scope>NUCLEOTIDE SEQUENCE [LARGE SCALE GENOMIC DNA]</scope>
    <source>
        <strain evidence="6">CGMCC 1.7062</strain>
    </source>
</reference>
<feature type="domain" description="HTH araC/xylS-type" evidence="4">
    <location>
        <begin position="239"/>
        <end position="336"/>
    </location>
</feature>
<evidence type="ECO:0000259" key="4">
    <source>
        <dbReference type="PROSITE" id="PS01124"/>
    </source>
</evidence>
<gene>
    <name evidence="5" type="ORF">SAMN04488244_105188</name>
</gene>
<dbReference type="EMBL" id="FNVG01000005">
    <property type="protein sequence ID" value="SEF96267.1"/>
    <property type="molecule type" value="Genomic_DNA"/>
</dbReference>
<dbReference type="AlphaFoldDB" id="A0A1H5WBU2"/>
<protein>
    <submittedName>
        <fullName evidence="5">AraC-type DNA-binding protein</fullName>
    </submittedName>
</protein>
<keyword evidence="1" id="KW-0805">Transcription regulation</keyword>
<dbReference type="InterPro" id="IPR020449">
    <property type="entry name" value="Tscrpt_reg_AraC-type_HTH"/>
</dbReference>
<dbReference type="Pfam" id="PF12833">
    <property type="entry name" value="HTH_18"/>
    <property type="match status" value="1"/>
</dbReference>
<proteinExistence type="predicted"/>
<dbReference type="GO" id="GO:0000976">
    <property type="term" value="F:transcription cis-regulatory region binding"/>
    <property type="evidence" value="ECO:0007669"/>
    <property type="project" value="TreeGrafter"/>
</dbReference>
<dbReference type="RefSeq" id="WP_244183046.1">
    <property type="nucleotide sequence ID" value="NZ_FNVG01000005.1"/>
</dbReference>
<organism evidence="5 6">
    <name type="scientific">Vibrio hangzhouensis</name>
    <dbReference type="NCBI Taxonomy" id="462991"/>
    <lineage>
        <taxon>Bacteria</taxon>
        <taxon>Pseudomonadati</taxon>
        <taxon>Pseudomonadota</taxon>
        <taxon>Gammaproteobacteria</taxon>
        <taxon>Vibrionales</taxon>
        <taxon>Vibrionaceae</taxon>
        <taxon>Vibrio</taxon>
    </lineage>
</organism>
<evidence type="ECO:0000256" key="3">
    <source>
        <dbReference type="ARBA" id="ARBA00023163"/>
    </source>
</evidence>